<dbReference type="EMBL" id="JAMQOQ010000007">
    <property type="protein sequence ID" value="MDS0296574.1"/>
    <property type="molecule type" value="Genomic_DNA"/>
</dbReference>
<comment type="caution">
    <text evidence="2">The sequence shown here is derived from an EMBL/GenBank/DDBJ whole genome shotgun (WGS) entry which is preliminary data.</text>
</comment>
<proteinExistence type="predicted"/>
<dbReference type="Proteomes" id="UP001254813">
    <property type="component" value="Unassembled WGS sequence"/>
</dbReference>
<evidence type="ECO:0008006" key="4">
    <source>
        <dbReference type="Google" id="ProtNLM"/>
    </source>
</evidence>
<organism evidence="2 3">
    <name type="scientific">Halogeometricum luteum</name>
    <dbReference type="NCBI Taxonomy" id="2950537"/>
    <lineage>
        <taxon>Archaea</taxon>
        <taxon>Methanobacteriati</taxon>
        <taxon>Methanobacteriota</taxon>
        <taxon>Stenosarchaea group</taxon>
        <taxon>Halobacteria</taxon>
        <taxon>Halobacteriales</taxon>
        <taxon>Haloferacaceae</taxon>
        <taxon>Halogeometricum</taxon>
    </lineage>
</organism>
<reference evidence="2 3" key="1">
    <citation type="submission" date="2022-06" db="EMBL/GenBank/DDBJ databases">
        <title>Halogeometricum sp. a new haloarchaeum isolate from saline soil.</title>
        <authorList>
            <person name="Strakova D."/>
            <person name="Galisteo C."/>
            <person name="Sanchez-Porro C."/>
            <person name="Ventosa A."/>
        </authorList>
    </citation>
    <scope>NUCLEOTIDE SEQUENCE [LARGE SCALE GENOMIC DNA]</scope>
    <source>
        <strain evidence="3">S3BR25-2</strain>
    </source>
</reference>
<accession>A0ABU2G8Q4</accession>
<keyword evidence="1" id="KW-0472">Membrane</keyword>
<feature type="transmembrane region" description="Helical" evidence="1">
    <location>
        <begin position="7"/>
        <end position="25"/>
    </location>
</feature>
<keyword evidence="1" id="KW-0812">Transmembrane</keyword>
<name>A0ABU2G8Q4_9EURY</name>
<evidence type="ECO:0000256" key="1">
    <source>
        <dbReference type="SAM" id="Phobius"/>
    </source>
</evidence>
<evidence type="ECO:0000313" key="3">
    <source>
        <dbReference type="Proteomes" id="UP001254813"/>
    </source>
</evidence>
<feature type="transmembrane region" description="Helical" evidence="1">
    <location>
        <begin position="31"/>
        <end position="51"/>
    </location>
</feature>
<protein>
    <recommendedName>
        <fullName evidence="4">PEP-CTERM protein-sorting domain-containing protein</fullName>
    </recommendedName>
</protein>
<keyword evidence="3" id="KW-1185">Reference proteome</keyword>
<evidence type="ECO:0000313" key="2">
    <source>
        <dbReference type="EMBL" id="MDS0296574.1"/>
    </source>
</evidence>
<keyword evidence="1" id="KW-1133">Transmembrane helix</keyword>
<sequence>MNSNLSTVFGMVFVVLYFSFQYAQGEIPIEFAVLGAGGATITALICLGFYLRLTRDGQMNNPS</sequence>
<dbReference type="RefSeq" id="WP_310930587.1">
    <property type="nucleotide sequence ID" value="NZ_JAMQOQ010000007.1"/>
</dbReference>
<gene>
    <name evidence="2" type="ORF">NDI79_20580</name>
</gene>